<dbReference type="OMA" id="HDAVNKT"/>
<dbReference type="eggNOG" id="KOG0235">
    <property type="taxonomic scope" value="Eukaryota"/>
</dbReference>
<evidence type="ECO:0000256" key="9">
    <source>
        <dbReference type="PIRSR" id="PIRSR613078-1"/>
    </source>
</evidence>
<evidence type="ECO:0000256" key="5">
    <source>
        <dbReference type="ARBA" id="ARBA00022946"/>
    </source>
</evidence>
<dbReference type="Gene3D" id="3.40.50.1240">
    <property type="entry name" value="Phosphoglycerate mutase-like"/>
    <property type="match status" value="2"/>
</dbReference>
<dbReference type="InterPro" id="IPR013078">
    <property type="entry name" value="His_Pase_superF_clade-1"/>
</dbReference>
<dbReference type="CDD" id="cd07067">
    <property type="entry name" value="HP_PGM_like"/>
    <property type="match status" value="1"/>
</dbReference>
<proteinExistence type="inferred from homology"/>
<evidence type="ECO:0000256" key="11">
    <source>
        <dbReference type="SAM" id="MobiDB-lite"/>
    </source>
</evidence>
<dbReference type="EMBL" id="KI392591">
    <property type="protein sequence ID" value="ERN13163.1"/>
    <property type="molecule type" value="Genomic_DNA"/>
</dbReference>
<evidence type="ECO:0000256" key="1">
    <source>
        <dbReference type="ARBA" id="ARBA00004470"/>
    </source>
</evidence>
<feature type="active site" description="Proton donor/acceptor" evidence="9">
    <location>
        <position position="158"/>
    </location>
</feature>
<dbReference type="HOGENOM" id="CLU_035286_0_0_1"/>
<reference evidence="13" key="1">
    <citation type="journal article" date="2013" name="Science">
        <title>The Amborella genome and the evolution of flowering plants.</title>
        <authorList>
            <consortium name="Amborella Genome Project"/>
        </authorList>
    </citation>
    <scope>NUCLEOTIDE SEQUENCE [LARGE SCALE GENOMIC DNA]</scope>
</reference>
<dbReference type="GO" id="GO:0016791">
    <property type="term" value="F:phosphatase activity"/>
    <property type="evidence" value="ECO:0000318"/>
    <property type="project" value="GO_Central"/>
</dbReference>
<evidence type="ECO:0000256" key="4">
    <source>
        <dbReference type="ARBA" id="ARBA00022801"/>
    </source>
</evidence>
<feature type="binding site" evidence="10">
    <location>
        <begin position="83"/>
        <end position="90"/>
    </location>
    <ligand>
        <name>substrate</name>
    </ligand>
</feature>
<sequence length="514" mass="57237">MPLSNLATASPLPFVYQNPRFSTFHGFHGQNASPKIRSVLSSQSTKDPPSSDTSLLERRLDTNLCDPRQFPSIQASKRVVLVRHGQSTWNEEGRIQGSSDISVLTQKGESQAETSRQMLIGDSFDVCFTSPLSRSKRTAEIIWFYRKDEMISEPDLREIDLYSFQGLLKHEGKSKFGNAYRQWQIDAANFNIDGHYPVRELWARARNCWDKILRHNGRSVLVVAHNAVNQALVATAIALWRYALSCVTCLVWILERKQHENQQNSDSTPTICLQTPNPPIAPGSSGGRKTNKRIILVCHGTLQSTAEGLVPALGIPALGNESMNMLGVIQSQKTAELLLDLKVNTIICGPYIAASDTASAICKVQEAADCLGADCVPRYVEIKQMKDLEYLPFHSAEYEIAYKSSEEEGASGLLWEKAGNAWLSILTHLRDEPESENNIVVVGHPLMNIALIGRCLNLRKDWMKHFHLDYGSISVLDFPDGPAGKGLIRCTNYTAHLGRWSVPVTRSASEDDEF</sequence>
<protein>
    <recommendedName>
        <fullName evidence="8">2-carboxy-D-arabinitol-1-phosphatase</fullName>
        <ecNumber evidence="8">3.1.3.63</ecNumber>
    </recommendedName>
</protein>
<name>W1PY29_AMBTC</name>
<dbReference type="InterPro" id="IPR001345">
    <property type="entry name" value="PG/BPGM_mutase_AS"/>
</dbReference>
<feature type="active site" description="Tele-phosphohistidine intermediate" evidence="9">
    <location>
        <position position="84"/>
    </location>
</feature>
<evidence type="ECO:0000256" key="8">
    <source>
        <dbReference type="ARBA" id="ARBA00066640"/>
    </source>
</evidence>
<accession>W1PY29</accession>
<feature type="binding site" evidence="10">
    <location>
        <position position="134"/>
    </location>
    <ligand>
        <name>substrate</name>
    </ligand>
</feature>
<gene>
    <name evidence="12" type="ORF">AMTR_s00040p00202990</name>
</gene>
<evidence type="ECO:0000256" key="2">
    <source>
        <dbReference type="ARBA" id="ARBA00022528"/>
    </source>
</evidence>
<dbReference type="Gramene" id="ERN13163">
    <property type="protein sequence ID" value="ERN13163"/>
    <property type="gene ID" value="AMTR_s00040p00202990"/>
</dbReference>
<dbReference type="FunFam" id="3.40.50.1240:FF:000018">
    <property type="entry name" value="Phosphoglycerate mutase"/>
    <property type="match status" value="1"/>
</dbReference>
<feature type="compositionally biased region" description="Polar residues" evidence="11">
    <location>
        <begin position="263"/>
        <end position="275"/>
    </location>
</feature>
<dbReference type="SUPFAM" id="SSF53254">
    <property type="entry name" value="Phosphoglycerate mutase-like"/>
    <property type="match status" value="2"/>
</dbReference>
<dbReference type="InterPro" id="IPR050275">
    <property type="entry name" value="PGM_Phosphatase"/>
</dbReference>
<comment type="similarity">
    <text evidence="6">Belongs to the phosphoglycerate mutase family.</text>
</comment>
<dbReference type="EC" id="3.1.3.63" evidence="8"/>
<evidence type="ECO:0000256" key="10">
    <source>
        <dbReference type="PIRSR" id="PIRSR613078-2"/>
    </source>
</evidence>
<dbReference type="GO" id="GO:0009570">
    <property type="term" value="C:chloroplast stroma"/>
    <property type="evidence" value="ECO:0007669"/>
    <property type="project" value="UniProtKB-SubCell"/>
</dbReference>
<dbReference type="PANTHER" id="PTHR48100">
    <property type="entry name" value="BROAD-SPECIFICITY PHOSPHATASE YOR283W-RELATED"/>
    <property type="match status" value="1"/>
</dbReference>
<comment type="subcellular location">
    <subcellularLocation>
        <location evidence="1">Plastid</location>
        <location evidence="1">Chloroplast stroma</location>
    </subcellularLocation>
</comment>
<dbReference type="InterPro" id="IPR029033">
    <property type="entry name" value="His_PPase_superfam"/>
</dbReference>
<comment type="catalytic activity">
    <reaction evidence="7">
        <text>2-carboxy-D-arabinitol 1-phosphate + H2O = 2-carboxy-D-arabinitol + phosphate</text>
        <dbReference type="Rhea" id="RHEA:17837"/>
        <dbReference type="ChEBI" id="CHEBI:15377"/>
        <dbReference type="ChEBI" id="CHEBI:43474"/>
        <dbReference type="ChEBI" id="CHEBI:58008"/>
        <dbReference type="ChEBI" id="CHEBI:58185"/>
        <dbReference type="EC" id="3.1.3.63"/>
    </reaction>
</comment>
<dbReference type="PANTHER" id="PTHR48100:SF10">
    <property type="entry name" value="2-CARBOXY-D-ARABINITOL-1-PHOSPHATASE-RELATED"/>
    <property type="match status" value="1"/>
</dbReference>
<evidence type="ECO:0000313" key="13">
    <source>
        <dbReference type="Proteomes" id="UP000017836"/>
    </source>
</evidence>
<keyword evidence="13" id="KW-1185">Reference proteome</keyword>
<keyword evidence="4" id="KW-0378">Hydrolase</keyword>
<dbReference type="GO" id="GO:0047538">
    <property type="term" value="F:2-carboxy-D-arabinitol-1-phosphatase activity"/>
    <property type="evidence" value="ECO:0007669"/>
    <property type="project" value="UniProtKB-EC"/>
</dbReference>
<keyword evidence="3" id="KW-0934">Plastid</keyword>
<organism evidence="12 13">
    <name type="scientific">Amborella trichopoda</name>
    <dbReference type="NCBI Taxonomy" id="13333"/>
    <lineage>
        <taxon>Eukaryota</taxon>
        <taxon>Viridiplantae</taxon>
        <taxon>Streptophyta</taxon>
        <taxon>Embryophyta</taxon>
        <taxon>Tracheophyta</taxon>
        <taxon>Spermatophyta</taxon>
        <taxon>Magnoliopsida</taxon>
        <taxon>Amborellales</taxon>
        <taxon>Amborellaceae</taxon>
        <taxon>Amborella</taxon>
    </lineage>
</organism>
<dbReference type="STRING" id="13333.W1PY29"/>
<dbReference type="Pfam" id="PF00300">
    <property type="entry name" value="His_Phos_1"/>
    <property type="match status" value="2"/>
</dbReference>
<evidence type="ECO:0000256" key="3">
    <source>
        <dbReference type="ARBA" id="ARBA00022640"/>
    </source>
</evidence>
<evidence type="ECO:0000256" key="6">
    <source>
        <dbReference type="ARBA" id="ARBA00038362"/>
    </source>
</evidence>
<keyword evidence="5" id="KW-0809">Transit peptide</keyword>
<evidence type="ECO:0000313" key="12">
    <source>
        <dbReference type="EMBL" id="ERN13163.1"/>
    </source>
</evidence>
<dbReference type="PROSITE" id="PS00175">
    <property type="entry name" value="PG_MUTASE"/>
    <property type="match status" value="1"/>
</dbReference>
<feature type="region of interest" description="Disordered" evidence="11">
    <location>
        <begin position="263"/>
        <end position="288"/>
    </location>
</feature>
<dbReference type="SMART" id="SM00855">
    <property type="entry name" value="PGAM"/>
    <property type="match status" value="2"/>
</dbReference>
<dbReference type="AlphaFoldDB" id="W1PY29"/>
<keyword evidence="2" id="KW-0150">Chloroplast</keyword>
<evidence type="ECO:0000256" key="7">
    <source>
        <dbReference type="ARBA" id="ARBA00052441"/>
    </source>
</evidence>
<dbReference type="Proteomes" id="UP000017836">
    <property type="component" value="Unassembled WGS sequence"/>
</dbReference>
<feature type="binding site" evidence="10">
    <location>
        <position position="169"/>
    </location>
    <ligand>
        <name>substrate</name>
    </ligand>
</feature>